<comment type="caution">
    <text evidence="1">The sequence shown here is derived from an EMBL/GenBank/DDBJ whole genome shotgun (WGS) entry which is preliminary data.</text>
</comment>
<dbReference type="AlphaFoldDB" id="A0A927AV37"/>
<reference evidence="1" key="1">
    <citation type="submission" date="2020-09" db="EMBL/GenBank/DDBJ databases">
        <authorList>
            <person name="Kim M.K."/>
        </authorList>
    </citation>
    <scope>NUCLEOTIDE SEQUENCE</scope>
    <source>
        <strain evidence="1">BT702</strain>
    </source>
</reference>
<accession>A0A927AV37</accession>
<evidence type="ECO:0000313" key="1">
    <source>
        <dbReference type="EMBL" id="MBD2704954.1"/>
    </source>
</evidence>
<protein>
    <submittedName>
        <fullName evidence="1">Uncharacterized protein</fullName>
    </submittedName>
</protein>
<dbReference type="RefSeq" id="WP_190891934.1">
    <property type="nucleotide sequence ID" value="NZ_JACWZY010000040.1"/>
</dbReference>
<organism evidence="1 2">
    <name type="scientific">Spirosoma profusum</name>
    <dbReference type="NCBI Taxonomy" id="2771354"/>
    <lineage>
        <taxon>Bacteria</taxon>
        <taxon>Pseudomonadati</taxon>
        <taxon>Bacteroidota</taxon>
        <taxon>Cytophagia</taxon>
        <taxon>Cytophagales</taxon>
        <taxon>Cytophagaceae</taxon>
        <taxon>Spirosoma</taxon>
    </lineage>
</organism>
<dbReference type="EMBL" id="JACWZY010000040">
    <property type="protein sequence ID" value="MBD2704954.1"/>
    <property type="molecule type" value="Genomic_DNA"/>
</dbReference>
<proteinExistence type="predicted"/>
<name>A0A927AV37_9BACT</name>
<sequence>MIDHLSEEEISVNFQNRLTSVFSLAEQRVLYCLDKSINEEIRTTIEQWRIQSQSAFLKFVAPDGTRIHYEQISRSLVDSLITFYEQIYSSLPIHVCKCIQVKPIFIPRYEQLDWEGLLYRFLNLKVRILAANNDFILESLIEQALAIEFYNVAYFLSIARQPFDQTIYDDGRNRLSQYISYVCKIIFEYYWDSFDRPPLRGSLLKIRERIATYKFKLIQLKQLGLPSKLDPISRELHTEESLTKSLTDFLESYERKEQQLVARIELENFNAEQNSSVQALSSEHSSGLGDHKNDTLVSPPQLSIEDSEKQEGIKNALEKFVVGEKKKLTDLLAGADIKGVIVIKGRPSNALAYLFRQAFDADYIANSKADIVRWLIYWFRLYKNGEQKELKYSVLYPAITKDKKPAKRSRIPYKP</sequence>
<dbReference type="Proteomes" id="UP000598820">
    <property type="component" value="Unassembled WGS sequence"/>
</dbReference>
<gene>
    <name evidence="1" type="ORF">IC229_30265</name>
</gene>
<keyword evidence="2" id="KW-1185">Reference proteome</keyword>
<evidence type="ECO:0000313" key="2">
    <source>
        <dbReference type="Proteomes" id="UP000598820"/>
    </source>
</evidence>